<dbReference type="InterPro" id="IPR014238">
    <property type="entry name" value="Spore_YlmC/YmxH"/>
</dbReference>
<organism evidence="1 2">
    <name type="scientific">Lysinibacillus louembei</name>
    <dbReference type="NCBI Taxonomy" id="1470088"/>
    <lineage>
        <taxon>Bacteria</taxon>
        <taxon>Bacillati</taxon>
        <taxon>Bacillota</taxon>
        <taxon>Bacilli</taxon>
        <taxon>Bacillales</taxon>
        <taxon>Bacillaceae</taxon>
        <taxon>Lysinibacillus</taxon>
    </lineage>
</organism>
<reference evidence="1 2" key="1">
    <citation type="submission" date="2023-09" db="EMBL/GenBank/DDBJ databases">
        <authorList>
            <person name="Page C.A."/>
            <person name="Perez-Diaz I.M."/>
        </authorList>
    </citation>
    <scope>NUCLEOTIDE SEQUENCE [LARGE SCALE GENOMIC DNA]</scope>
    <source>
        <strain evidence="1 2">Ll15</strain>
    </source>
</reference>
<dbReference type="SUPFAM" id="SSF50346">
    <property type="entry name" value="PRC-barrel domain"/>
    <property type="match status" value="1"/>
</dbReference>
<keyword evidence="2" id="KW-1185">Reference proteome</keyword>
<dbReference type="EMBL" id="CP137624">
    <property type="protein sequence ID" value="WPK11904.1"/>
    <property type="molecule type" value="Genomic_DNA"/>
</dbReference>
<dbReference type="NCBIfam" id="TIGR02888">
    <property type="entry name" value="spore_YlmC_YmxH"/>
    <property type="match status" value="1"/>
</dbReference>
<gene>
    <name evidence="1" type="ORF">R6U77_18735</name>
</gene>
<sequence length="87" mass="10026">MLLSELADKELIEMQNGVRYGFLADTECLFEPTTGKIIGFELMPQTKLMFQKRKAGAAFIPWEEIALIGEDRILFNKTTTTFRSYEQ</sequence>
<name>A0ABZ0RUI8_9BACI</name>
<proteinExistence type="predicted"/>
<protein>
    <submittedName>
        <fullName evidence="1">YlmC/YmxH family sporulation protein</fullName>
    </submittedName>
</protein>
<dbReference type="InterPro" id="IPR011033">
    <property type="entry name" value="PRC_barrel-like_sf"/>
</dbReference>
<dbReference type="RefSeq" id="WP_293921277.1">
    <property type="nucleotide sequence ID" value="NZ_CP137624.1"/>
</dbReference>
<accession>A0ABZ0RUI8</accession>
<evidence type="ECO:0000313" key="1">
    <source>
        <dbReference type="EMBL" id="WPK11904.1"/>
    </source>
</evidence>
<dbReference type="Gene3D" id="2.30.30.240">
    <property type="entry name" value="PRC-barrel domain"/>
    <property type="match status" value="1"/>
</dbReference>
<evidence type="ECO:0000313" key="2">
    <source>
        <dbReference type="Proteomes" id="UP001322664"/>
    </source>
</evidence>
<dbReference type="Proteomes" id="UP001322664">
    <property type="component" value="Chromosome"/>
</dbReference>